<feature type="region of interest" description="Disordered" evidence="2">
    <location>
        <begin position="78"/>
        <end position="97"/>
    </location>
</feature>
<protein>
    <submittedName>
        <fullName evidence="4">Adenylyl cyclase-associated protein 1</fullName>
    </submittedName>
</protein>
<dbReference type="InterPro" id="IPR001837">
    <property type="entry name" value="Adenylate_cyclase-assoc_CAP"/>
</dbReference>
<dbReference type="InterPro" id="IPR016098">
    <property type="entry name" value="CAP/MinC_C"/>
</dbReference>
<evidence type="ECO:0000256" key="2">
    <source>
        <dbReference type="SAM" id="MobiDB-lite"/>
    </source>
</evidence>
<organism evidence="4 5">
    <name type="scientific">Papilio xuthus</name>
    <name type="common">Asian swallowtail butterfly</name>
    <dbReference type="NCBI Taxonomy" id="66420"/>
    <lineage>
        <taxon>Eukaryota</taxon>
        <taxon>Metazoa</taxon>
        <taxon>Ecdysozoa</taxon>
        <taxon>Arthropoda</taxon>
        <taxon>Hexapoda</taxon>
        <taxon>Insecta</taxon>
        <taxon>Pterygota</taxon>
        <taxon>Neoptera</taxon>
        <taxon>Endopterygota</taxon>
        <taxon>Lepidoptera</taxon>
        <taxon>Glossata</taxon>
        <taxon>Ditrysia</taxon>
        <taxon>Papilionoidea</taxon>
        <taxon>Papilionidae</taxon>
        <taxon>Papilioninae</taxon>
        <taxon>Papilio</taxon>
    </lineage>
</organism>
<dbReference type="GO" id="GO:0007015">
    <property type="term" value="P:actin filament organization"/>
    <property type="evidence" value="ECO:0007669"/>
    <property type="project" value="TreeGrafter"/>
</dbReference>
<keyword evidence="5" id="KW-1185">Reference proteome</keyword>
<dbReference type="InterPro" id="IPR036223">
    <property type="entry name" value="CAP_C_sf"/>
</dbReference>
<evidence type="ECO:0000313" key="4">
    <source>
        <dbReference type="EMBL" id="KPI94950.1"/>
    </source>
</evidence>
<dbReference type="Proteomes" id="UP000053268">
    <property type="component" value="Unassembled WGS sequence"/>
</dbReference>
<feature type="compositionally biased region" description="Polar residues" evidence="2">
    <location>
        <begin position="87"/>
        <end position="97"/>
    </location>
</feature>
<dbReference type="SMART" id="SM00673">
    <property type="entry name" value="CARP"/>
    <property type="match status" value="1"/>
</dbReference>
<dbReference type="EMBL" id="KQ459597">
    <property type="protein sequence ID" value="KPI94950.1"/>
    <property type="molecule type" value="Genomic_DNA"/>
</dbReference>
<evidence type="ECO:0000313" key="5">
    <source>
        <dbReference type="Proteomes" id="UP000053268"/>
    </source>
</evidence>
<dbReference type="STRING" id="66420.A0A194PUY9"/>
<dbReference type="GO" id="GO:0019933">
    <property type="term" value="P:cAMP-mediated signaling"/>
    <property type="evidence" value="ECO:0007669"/>
    <property type="project" value="TreeGrafter"/>
</dbReference>
<dbReference type="AlphaFoldDB" id="A0A194PUY9"/>
<dbReference type="PROSITE" id="PS51329">
    <property type="entry name" value="C_CAP_COFACTOR_C"/>
    <property type="match status" value="1"/>
</dbReference>
<dbReference type="InterPro" id="IPR013912">
    <property type="entry name" value="Adenylate_cyclase-assoc_CAP_C"/>
</dbReference>
<dbReference type="InterPro" id="IPR017901">
    <property type="entry name" value="C-CAP_CF_C-like"/>
</dbReference>
<evidence type="ECO:0000256" key="1">
    <source>
        <dbReference type="ARBA" id="ARBA00007659"/>
    </source>
</evidence>
<evidence type="ECO:0000259" key="3">
    <source>
        <dbReference type="PROSITE" id="PS51329"/>
    </source>
</evidence>
<sequence length="97" mass="10613">MHCVPNEPPYSSMMFSMNLTVLGKVPTISIDKTDGCQIYLSQDSLDVEIVSSKSSEMNVLVPKANGDYTEHPIPEQFKTVLNKPPTGLTTTPVENKG</sequence>
<accession>A0A194PUY9</accession>
<dbReference type="Gene3D" id="2.160.20.70">
    <property type="match status" value="1"/>
</dbReference>
<dbReference type="GO" id="GO:0003779">
    <property type="term" value="F:actin binding"/>
    <property type="evidence" value="ECO:0007669"/>
    <property type="project" value="InterPro"/>
</dbReference>
<dbReference type="PANTHER" id="PTHR10652">
    <property type="entry name" value="ADENYLYL CYCLASE-ASSOCIATED PROTEIN"/>
    <property type="match status" value="1"/>
</dbReference>
<dbReference type="SUPFAM" id="SSF69340">
    <property type="entry name" value="C-terminal domain of adenylylcyclase associated protein"/>
    <property type="match status" value="1"/>
</dbReference>
<name>A0A194PUY9_PAPXU</name>
<dbReference type="GO" id="GO:0005737">
    <property type="term" value="C:cytoplasm"/>
    <property type="evidence" value="ECO:0007669"/>
    <property type="project" value="TreeGrafter"/>
</dbReference>
<dbReference type="PANTHER" id="PTHR10652:SF0">
    <property type="entry name" value="ADENYLYL CYCLASE-ASSOCIATED PROTEIN"/>
    <property type="match status" value="1"/>
</dbReference>
<proteinExistence type="inferred from homology"/>
<dbReference type="InterPro" id="IPR006599">
    <property type="entry name" value="CARP_motif"/>
</dbReference>
<dbReference type="InterPro" id="IPR028417">
    <property type="entry name" value="CAP_CS_C"/>
</dbReference>
<reference evidence="4 5" key="1">
    <citation type="journal article" date="2015" name="Nat. Commun.">
        <title>Outbred genome sequencing and CRISPR/Cas9 gene editing in butterflies.</title>
        <authorList>
            <person name="Li X."/>
            <person name="Fan D."/>
            <person name="Zhang W."/>
            <person name="Liu G."/>
            <person name="Zhang L."/>
            <person name="Zhao L."/>
            <person name="Fang X."/>
            <person name="Chen L."/>
            <person name="Dong Y."/>
            <person name="Chen Y."/>
            <person name="Ding Y."/>
            <person name="Zhao R."/>
            <person name="Feng M."/>
            <person name="Zhu Y."/>
            <person name="Feng Y."/>
            <person name="Jiang X."/>
            <person name="Zhu D."/>
            <person name="Xiang H."/>
            <person name="Feng X."/>
            <person name="Li S."/>
            <person name="Wang J."/>
            <person name="Zhang G."/>
            <person name="Kronforst M.R."/>
            <person name="Wang W."/>
        </authorList>
    </citation>
    <scope>NUCLEOTIDE SEQUENCE [LARGE SCALE GENOMIC DNA]</scope>
    <source>
        <strain evidence="4">Ya'a_city_454_Px</strain>
        <tissue evidence="4">Whole body</tissue>
    </source>
</reference>
<feature type="domain" description="C-CAP/cofactor C-like" evidence="3">
    <location>
        <begin position="1"/>
        <end position="73"/>
    </location>
</feature>
<dbReference type="Pfam" id="PF08603">
    <property type="entry name" value="CAP_C"/>
    <property type="match status" value="1"/>
</dbReference>
<dbReference type="GO" id="GO:0000902">
    <property type="term" value="P:cell morphogenesis"/>
    <property type="evidence" value="ECO:0007669"/>
    <property type="project" value="TreeGrafter"/>
</dbReference>
<gene>
    <name evidence="4" type="ORF">RR46_11954</name>
</gene>
<comment type="similarity">
    <text evidence="1">Belongs to the CAP family.</text>
</comment>
<dbReference type="PROSITE" id="PS01089">
    <property type="entry name" value="CAP_2"/>
    <property type="match status" value="1"/>
</dbReference>
<dbReference type="GO" id="GO:0008179">
    <property type="term" value="F:adenylate cyclase binding"/>
    <property type="evidence" value="ECO:0007669"/>
    <property type="project" value="TreeGrafter"/>
</dbReference>